<dbReference type="InterPro" id="IPR029058">
    <property type="entry name" value="AB_hydrolase_fold"/>
</dbReference>
<reference evidence="2 3" key="1">
    <citation type="submission" date="2024-10" db="EMBL/GenBank/DDBJ databases">
        <title>The Natural Products Discovery Center: Release of the First 8490 Sequenced Strains for Exploring Actinobacteria Biosynthetic Diversity.</title>
        <authorList>
            <person name="Kalkreuter E."/>
            <person name="Kautsar S.A."/>
            <person name="Yang D."/>
            <person name="Bader C.D."/>
            <person name="Teijaro C.N."/>
            <person name="Fluegel L."/>
            <person name="Davis C.M."/>
            <person name="Simpson J.R."/>
            <person name="Lauterbach L."/>
            <person name="Steele A.D."/>
            <person name="Gui C."/>
            <person name="Meng S."/>
            <person name="Li G."/>
            <person name="Viehrig K."/>
            <person name="Ye F."/>
            <person name="Su P."/>
            <person name="Kiefer A.F."/>
            <person name="Nichols A."/>
            <person name="Cepeda A.J."/>
            <person name="Yan W."/>
            <person name="Fan B."/>
            <person name="Jiang Y."/>
            <person name="Adhikari A."/>
            <person name="Zheng C.-J."/>
            <person name="Schuster L."/>
            <person name="Cowan T.M."/>
            <person name="Smanski M.J."/>
            <person name="Chevrette M.G."/>
            <person name="De Carvalho L.P.S."/>
            <person name="Shen B."/>
        </authorList>
    </citation>
    <scope>NUCLEOTIDE SEQUENCE [LARGE SCALE GENOMIC DNA]</scope>
    <source>
        <strain evidence="2 3">NPDC002173</strain>
    </source>
</reference>
<dbReference type="InterPro" id="IPR000073">
    <property type="entry name" value="AB_hydrolase_1"/>
</dbReference>
<dbReference type="SUPFAM" id="SSF53474">
    <property type="entry name" value="alpha/beta-Hydrolases"/>
    <property type="match status" value="1"/>
</dbReference>
<dbReference type="PANTHER" id="PTHR43798">
    <property type="entry name" value="MONOACYLGLYCEROL LIPASE"/>
    <property type="match status" value="1"/>
</dbReference>
<accession>A0ABW6SR28</accession>
<dbReference type="Pfam" id="PF12697">
    <property type="entry name" value="Abhydrolase_6"/>
    <property type="match status" value="1"/>
</dbReference>
<comment type="caution">
    <text evidence="2">The sequence shown here is derived from an EMBL/GenBank/DDBJ whole genome shotgun (WGS) entry which is preliminary data.</text>
</comment>
<dbReference type="PRINTS" id="PR00412">
    <property type="entry name" value="EPOXHYDRLASE"/>
</dbReference>
<dbReference type="InterPro" id="IPR050266">
    <property type="entry name" value="AB_hydrolase_sf"/>
</dbReference>
<sequence length="345" mass="36994">MHQSGIKRKVLLAGMALGYAAGVVRRRAETVPDVVDDSRLGCLVGKPMTVITDDGVHLAVDVDEHPDPEVAVVFAHGWMMNRHCWHLQREAVAGRPATLVFYDQRGHGASSAGPIDDCTIDRLGDDLAAVIEQAVPEGVPVVLVGHSMGGMSIMAFAARHPELLASRVKGVALLSTSSGGLSRHAFGLPWPVGRIAGLITPIVFDGMLARADWIDRSVALKTHAHTPVARFMAFGGGARPDHVRFVTDIAAATPTEVMVGFFRGLRVHDKLAALAALRPIETLVMVGEDDRVTPPSHSRRIAESLPGARLTIVPGAGHMIGFERPDVVNEVLDDFLDRTARLASW</sequence>
<feature type="domain" description="AB hydrolase-1" evidence="1">
    <location>
        <begin position="72"/>
        <end position="330"/>
    </location>
</feature>
<keyword evidence="2" id="KW-0378">Hydrolase</keyword>
<dbReference type="Gene3D" id="3.40.50.1820">
    <property type="entry name" value="alpha/beta hydrolase"/>
    <property type="match status" value="1"/>
</dbReference>
<dbReference type="Proteomes" id="UP001602013">
    <property type="component" value="Unassembled WGS sequence"/>
</dbReference>
<organism evidence="2 3">
    <name type="scientific">Microtetraspora malaysiensis</name>
    <dbReference type="NCBI Taxonomy" id="161358"/>
    <lineage>
        <taxon>Bacteria</taxon>
        <taxon>Bacillati</taxon>
        <taxon>Actinomycetota</taxon>
        <taxon>Actinomycetes</taxon>
        <taxon>Streptosporangiales</taxon>
        <taxon>Streptosporangiaceae</taxon>
        <taxon>Microtetraspora</taxon>
    </lineage>
</organism>
<name>A0ABW6SR28_9ACTN</name>
<keyword evidence="3" id="KW-1185">Reference proteome</keyword>
<evidence type="ECO:0000313" key="3">
    <source>
        <dbReference type="Proteomes" id="UP001602013"/>
    </source>
</evidence>
<evidence type="ECO:0000259" key="1">
    <source>
        <dbReference type="Pfam" id="PF12697"/>
    </source>
</evidence>
<dbReference type="EMBL" id="JBIASD010000010">
    <property type="protein sequence ID" value="MFF3667371.1"/>
    <property type="molecule type" value="Genomic_DNA"/>
</dbReference>
<dbReference type="InterPro" id="IPR000639">
    <property type="entry name" value="Epox_hydrolase-like"/>
</dbReference>
<evidence type="ECO:0000313" key="2">
    <source>
        <dbReference type="EMBL" id="MFF3667371.1"/>
    </source>
</evidence>
<gene>
    <name evidence="2" type="ORF">ACFYXI_17380</name>
</gene>
<proteinExistence type="predicted"/>
<protein>
    <submittedName>
        <fullName evidence="2">Alpha/beta fold hydrolase</fullName>
    </submittedName>
</protein>
<dbReference type="GO" id="GO:0016787">
    <property type="term" value="F:hydrolase activity"/>
    <property type="evidence" value="ECO:0007669"/>
    <property type="project" value="UniProtKB-KW"/>
</dbReference>
<dbReference type="RefSeq" id="WP_387412309.1">
    <property type="nucleotide sequence ID" value="NZ_JBIASD010000010.1"/>
</dbReference>